<dbReference type="Proteomes" id="UP000239917">
    <property type="component" value="Unassembled WGS sequence"/>
</dbReference>
<comment type="similarity">
    <text evidence="1">Belongs to the AB hydrolase superfamily.</text>
</comment>
<evidence type="ECO:0000313" key="4">
    <source>
        <dbReference type="Proteomes" id="UP000239917"/>
    </source>
</evidence>
<keyword evidence="3" id="KW-0378">Hydrolase</keyword>
<dbReference type="InterPro" id="IPR029058">
    <property type="entry name" value="AB_hydrolase_fold"/>
</dbReference>
<name>A0A2S5ZCC4_9GAMM</name>
<keyword evidence="4" id="KW-1185">Reference proteome</keyword>
<dbReference type="InterPro" id="IPR000073">
    <property type="entry name" value="AB_hydrolase_1"/>
</dbReference>
<dbReference type="RefSeq" id="WP_104321334.1">
    <property type="nucleotide sequence ID" value="NZ_PSSX01000004.1"/>
</dbReference>
<dbReference type="EMBL" id="PSSX01000004">
    <property type="protein sequence ID" value="PPI85040.1"/>
    <property type="molecule type" value="Genomic_DNA"/>
</dbReference>
<dbReference type="PRINTS" id="PR00111">
    <property type="entry name" value="ABHYDROLASE"/>
</dbReference>
<proteinExistence type="inferred from homology"/>
<evidence type="ECO:0000313" key="3">
    <source>
        <dbReference type="EMBL" id="PPI85040.1"/>
    </source>
</evidence>
<protein>
    <submittedName>
        <fullName evidence="3">Alpha/beta hydrolase</fullName>
    </submittedName>
</protein>
<dbReference type="GO" id="GO:0016787">
    <property type="term" value="F:hydrolase activity"/>
    <property type="evidence" value="ECO:0007669"/>
    <property type="project" value="UniProtKB-KW"/>
</dbReference>
<feature type="domain" description="AB hydrolase-1" evidence="2">
    <location>
        <begin position="19"/>
        <end position="252"/>
    </location>
</feature>
<gene>
    <name evidence="3" type="ORF">KEHDKFFH_07475</name>
</gene>
<accession>A0A2S5ZCC4</accession>
<dbReference type="PANTHER" id="PTHR43039">
    <property type="entry name" value="ESTERASE-RELATED"/>
    <property type="match status" value="1"/>
</dbReference>
<dbReference type="SUPFAM" id="SSF53474">
    <property type="entry name" value="alpha/beta-Hydrolases"/>
    <property type="match status" value="1"/>
</dbReference>
<organism evidence="3 4">
    <name type="scientific">Marinobacter maroccanus</name>
    <dbReference type="NCBI Taxonomy" id="2055143"/>
    <lineage>
        <taxon>Bacteria</taxon>
        <taxon>Pseudomonadati</taxon>
        <taxon>Pseudomonadota</taxon>
        <taxon>Gammaproteobacteria</taxon>
        <taxon>Pseudomonadales</taxon>
        <taxon>Marinobacteraceae</taxon>
        <taxon>Marinobacter</taxon>
    </lineage>
</organism>
<comment type="caution">
    <text evidence="3">The sequence shown here is derived from an EMBL/GenBank/DDBJ whole genome shotgun (WGS) entry which is preliminary data.</text>
</comment>
<evidence type="ECO:0000259" key="2">
    <source>
        <dbReference type="Pfam" id="PF00561"/>
    </source>
</evidence>
<dbReference type="Gene3D" id="3.40.50.1820">
    <property type="entry name" value="alpha/beta hydrolase"/>
    <property type="match status" value="1"/>
</dbReference>
<evidence type="ECO:0000256" key="1">
    <source>
        <dbReference type="ARBA" id="ARBA00008645"/>
    </source>
</evidence>
<dbReference type="AlphaFoldDB" id="A0A2S5ZCC4"/>
<dbReference type="OrthoDB" id="8680283at2"/>
<dbReference type="Pfam" id="PF00561">
    <property type="entry name" value="Abhydrolase_1"/>
    <property type="match status" value="1"/>
</dbReference>
<reference evidence="3 4" key="1">
    <citation type="submission" date="2018-01" db="EMBL/GenBank/DDBJ databases">
        <title>Complete genome sequences of the type strains of Marinobacter flavimaris and Marinobacter maroccanus.</title>
        <authorList>
            <person name="Palau M."/>
            <person name="Boujida N."/>
            <person name="Manresa A."/>
            <person name="Minana-Galbis D."/>
        </authorList>
    </citation>
    <scope>NUCLEOTIDE SEQUENCE [LARGE SCALE GENOMIC DNA]</scope>
    <source>
        <strain evidence="3 4">N4</strain>
    </source>
</reference>
<sequence>MQSVLHRNRVRVRGSGRQTLVLAHGFGCDQGVWDDVVPALEHDFRVVLFDHVGCGLASRSAYRPERHGSLRGYAADLLDVVDAVASEPVILVGHSIGGMMGLLAATMLPDRFHQIIAINPSPRYINDGRGYVGSLDESEVMAMLDQIETNQAGWASSLAPRVMENSHRPELTDRLIRSFMAMDAKHLRRFAEVTFLCDFRSELAKVPVPVDILYGLYDRVVPVSVVNYMATRIPDARCTVLDAEGHYPQLSAPADLSSKIRQVIAHRLGD</sequence>